<dbReference type="SUPFAM" id="SSF51230">
    <property type="entry name" value="Single hybrid motif"/>
    <property type="match status" value="1"/>
</dbReference>
<gene>
    <name evidence="18" type="ORF">SAMN05421875_14124</name>
</gene>
<dbReference type="PRINTS" id="PR00368">
    <property type="entry name" value="FADPNR"/>
</dbReference>
<evidence type="ECO:0000313" key="19">
    <source>
        <dbReference type="Proteomes" id="UP000199002"/>
    </source>
</evidence>
<dbReference type="Proteomes" id="UP000199002">
    <property type="component" value="Unassembled WGS sequence"/>
</dbReference>
<dbReference type="InterPro" id="IPR003016">
    <property type="entry name" value="2-oxoA_DH_lipoyl-BS"/>
</dbReference>
<dbReference type="Pfam" id="PF02852">
    <property type="entry name" value="Pyr_redox_dim"/>
    <property type="match status" value="1"/>
</dbReference>
<dbReference type="AlphaFoldDB" id="A0A1H4EUH6"/>
<dbReference type="InterPro" id="IPR000089">
    <property type="entry name" value="Biotin_lipoyl"/>
</dbReference>
<evidence type="ECO:0000256" key="6">
    <source>
        <dbReference type="ARBA" id="ARBA00022823"/>
    </source>
</evidence>
<feature type="binding site" evidence="14">
    <location>
        <position position="327"/>
    </location>
    <ligand>
        <name>NAD(+)</name>
        <dbReference type="ChEBI" id="CHEBI:57540"/>
    </ligand>
</feature>
<dbReference type="PANTHER" id="PTHR22912:SF160">
    <property type="entry name" value="DIHYDROLIPOYL DEHYDROGENASE"/>
    <property type="match status" value="1"/>
</dbReference>
<dbReference type="GO" id="GO:0006103">
    <property type="term" value="P:2-oxoglutarate metabolic process"/>
    <property type="evidence" value="ECO:0007669"/>
    <property type="project" value="TreeGrafter"/>
</dbReference>
<protein>
    <recommendedName>
        <fullName evidence="4 16">Dihydrolipoyl dehydrogenase</fullName>
        <ecNumber evidence="3 16">1.8.1.4</ecNumber>
    </recommendedName>
</protein>
<feature type="disulfide bond" description="Redox-active" evidence="15">
    <location>
        <begin position="160"/>
        <end position="165"/>
    </location>
</feature>
<evidence type="ECO:0000256" key="13">
    <source>
        <dbReference type="PIRSR" id="PIRSR000350-2"/>
    </source>
</evidence>
<name>A0A1H4EUH6_9BURK</name>
<dbReference type="InterPro" id="IPR012999">
    <property type="entry name" value="Pyr_OxRdtase_I_AS"/>
</dbReference>
<dbReference type="PANTHER" id="PTHR22912">
    <property type="entry name" value="DISULFIDE OXIDOREDUCTASE"/>
    <property type="match status" value="1"/>
</dbReference>
<keyword evidence="14" id="KW-0547">Nucleotide-binding</keyword>
<proteinExistence type="inferred from homology"/>
<evidence type="ECO:0000256" key="1">
    <source>
        <dbReference type="ARBA" id="ARBA00001938"/>
    </source>
</evidence>
<dbReference type="GO" id="GO:0004148">
    <property type="term" value="F:dihydrolipoyl dehydrogenase (NADH) activity"/>
    <property type="evidence" value="ECO:0007669"/>
    <property type="project" value="UniProtKB-EC"/>
</dbReference>
<evidence type="ECO:0000256" key="10">
    <source>
        <dbReference type="ARBA" id="ARBA00023157"/>
    </source>
</evidence>
<dbReference type="Gene3D" id="3.30.390.30">
    <property type="match status" value="1"/>
</dbReference>
<dbReference type="CDD" id="cd06849">
    <property type="entry name" value="lipoyl_domain"/>
    <property type="match status" value="1"/>
</dbReference>
<dbReference type="PROSITE" id="PS50968">
    <property type="entry name" value="BIOTINYL_LIPOYL"/>
    <property type="match status" value="1"/>
</dbReference>
<comment type="similarity">
    <text evidence="2 16">Belongs to the class-I pyridine nucleotide-disulfide oxidoreductase family.</text>
</comment>
<comment type="cofactor">
    <cofactor evidence="14 16">
        <name>FAD</name>
        <dbReference type="ChEBI" id="CHEBI:57692"/>
    </cofactor>
    <text evidence="14 16">Binds 1 FAD per subunit.</text>
</comment>
<dbReference type="InterPro" id="IPR006258">
    <property type="entry name" value="Lipoamide_DH"/>
</dbReference>
<feature type="binding site" evidence="14">
    <location>
        <position position="232"/>
    </location>
    <ligand>
        <name>FAD</name>
        <dbReference type="ChEBI" id="CHEBI:57692"/>
    </ligand>
</feature>
<evidence type="ECO:0000256" key="16">
    <source>
        <dbReference type="RuleBase" id="RU003692"/>
    </source>
</evidence>
<keyword evidence="5 16" id="KW-0285">Flavoprotein</keyword>
<evidence type="ECO:0000256" key="7">
    <source>
        <dbReference type="ARBA" id="ARBA00022827"/>
    </source>
</evidence>
<feature type="binding site" evidence="14">
    <location>
        <position position="436"/>
    </location>
    <ligand>
        <name>FAD</name>
        <dbReference type="ChEBI" id="CHEBI:57692"/>
    </ligand>
</feature>
<sequence length="615" mass="63708">MAVIDIQVPDIGDFAEVGVIEVLVQPGDTIKAEQSLVTVESDKASMEIPSSHAGVVKELKVKLGDKIAEGSVLLTLETAQAAAPAAAPAVLEQKPAPAPAAQAQAAIKTEAKSFAGSADLECDVLVLGGGPGGYSAAFRAADLGLKVVLVERYAQLGGVCLNVGCIPSKALLHVAAVMDEVSHMADLGVDFGAPTVNVDKLRGHKEKVIAKLTGGLGQMAKMRKVTIVRGYGAFVGANHLEVEETTGTGQDKTGSKKVVAFKKAIIAAGSQAVRLPFMPDDPRVVDSTGALALQGVPQKMLIVGGGIIGLEMGTVYSTLGARLDVVEMMDGLMQGADRDLVKVWEKMNKHRFDNILLKTKTVGAQATPEGIQVQFEGLDGTKSEGTYDLVLQAVGRTPNGKKIAADKAGVSVTDRGFINVDIQMRTNVPHIFAIGDIVGQPMLAHKAVHEAHVAAEVIAGELQGNKELASAAFNARVIPSVAYTDPEVAWVGLTEDQAKQQGIKVKKGLFPWAASGRAIANGRDEGVTKLLFDDSPEAGSGDGHAGRGHGKILGGGMVGTHAGDMIGEIALAIEMGADAVDIGKTIHPHPTLGESIGMAAEVAHGSCTDVPPARK</sequence>
<evidence type="ECO:0000256" key="5">
    <source>
        <dbReference type="ARBA" id="ARBA00022630"/>
    </source>
</evidence>
<dbReference type="PRINTS" id="PR00411">
    <property type="entry name" value="PNDRDTASEI"/>
</dbReference>
<dbReference type="GO" id="GO:0050660">
    <property type="term" value="F:flavin adenine dinucleotide binding"/>
    <property type="evidence" value="ECO:0007669"/>
    <property type="project" value="InterPro"/>
</dbReference>
<keyword evidence="19" id="KW-1185">Reference proteome</keyword>
<dbReference type="FunFam" id="3.30.390.30:FF:000001">
    <property type="entry name" value="Dihydrolipoyl dehydrogenase"/>
    <property type="match status" value="1"/>
</dbReference>
<comment type="catalytic activity">
    <reaction evidence="12 16">
        <text>N(6)-[(R)-dihydrolipoyl]-L-lysyl-[protein] + NAD(+) = N(6)-[(R)-lipoyl]-L-lysyl-[protein] + NADH + H(+)</text>
        <dbReference type="Rhea" id="RHEA:15045"/>
        <dbReference type="Rhea" id="RHEA-COMP:10474"/>
        <dbReference type="Rhea" id="RHEA-COMP:10475"/>
        <dbReference type="ChEBI" id="CHEBI:15378"/>
        <dbReference type="ChEBI" id="CHEBI:57540"/>
        <dbReference type="ChEBI" id="CHEBI:57945"/>
        <dbReference type="ChEBI" id="CHEBI:83099"/>
        <dbReference type="ChEBI" id="CHEBI:83100"/>
        <dbReference type="EC" id="1.8.1.4"/>
    </reaction>
</comment>
<evidence type="ECO:0000256" key="4">
    <source>
        <dbReference type="ARBA" id="ARBA00016961"/>
    </source>
</evidence>
<evidence type="ECO:0000256" key="8">
    <source>
        <dbReference type="ARBA" id="ARBA00023002"/>
    </source>
</evidence>
<dbReference type="SUPFAM" id="SSF55424">
    <property type="entry name" value="FAD/NAD-linked reductases, dimerisation (C-terminal) domain"/>
    <property type="match status" value="1"/>
</dbReference>
<feature type="binding site" evidence="14">
    <location>
        <begin position="304"/>
        <end position="311"/>
    </location>
    <ligand>
        <name>NAD(+)</name>
        <dbReference type="ChEBI" id="CHEBI:57540"/>
    </ligand>
</feature>
<dbReference type="Gene3D" id="2.40.50.100">
    <property type="match status" value="1"/>
</dbReference>
<dbReference type="GeneID" id="34234252"/>
<keyword evidence="7 14" id="KW-0274">FAD</keyword>
<dbReference type="InterPro" id="IPR001100">
    <property type="entry name" value="Pyr_nuc-diS_OxRdtase"/>
</dbReference>
<feature type="binding site" evidence="14">
    <location>
        <position position="169"/>
    </location>
    <ligand>
        <name>FAD</name>
        <dbReference type="ChEBI" id="CHEBI:57692"/>
    </ligand>
</feature>
<feature type="binding site" evidence="14">
    <location>
        <begin position="442"/>
        <end position="445"/>
    </location>
    <ligand>
        <name>FAD</name>
        <dbReference type="ChEBI" id="CHEBI:57692"/>
    </ligand>
</feature>
<evidence type="ECO:0000313" key="18">
    <source>
        <dbReference type="EMBL" id="SEA88663.1"/>
    </source>
</evidence>
<reference evidence="19" key="1">
    <citation type="submission" date="2016-10" db="EMBL/GenBank/DDBJ databases">
        <authorList>
            <person name="Varghese N."/>
            <person name="Submissions S."/>
        </authorList>
    </citation>
    <scope>NUCLEOTIDE SEQUENCE [LARGE SCALE GENOMIC DNA]</scope>
    <source>
        <strain evidence="19">DSM 25157</strain>
    </source>
</reference>
<evidence type="ECO:0000256" key="9">
    <source>
        <dbReference type="ARBA" id="ARBA00023027"/>
    </source>
</evidence>
<dbReference type="PROSITE" id="PS00076">
    <property type="entry name" value="PYRIDINE_REDOX_1"/>
    <property type="match status" value="1"/>
</dbReference>
<evidence type="ECO:0000259" key="17">
    <source>
        <dbReference type="PROSITE" id="PS50968"/>
    </source>
</evidence>
<dbReference type="EC" id="1.8.1.4" evidence="3 16"/>
<dbReference type="SUPFAM" id="SSF51905">
    <property type="entry name" value="FAD/NAD(P)-binding domain"/>
    <property type="match status" value="1"/>
</dbReference>
<evidence type="ECO:0000256" key="14">
    <source>
        <dbReference type="PIRSR" id="PIRSR000350-3"/>
    </source>
</evidence>
<dbReference type="EMBL" id="FNQJ01000041">
    <property type="protein sequence ID" value="SEA88663.1"/>
    <property type="molecule type" value="Genomic_DNA"/>
</dbReference>
<dbReference type="PIRSF" id="PIRSF000350">
    <property type="entry name" value="Mercury_reductase_MerA"/>
    <property type="match status" value="1"/>
</dbReference>
<comment type="cofactor">
    <cofactor evidence="1">
        <name>(R)-lipoate</name>
        <dbReference type="ChEBI" id="CHEBI:83088"/>
    </cofactor>
</comment>
<dbReference type="InterPro" id="IPR023753">
    <property type="entry name" value="FAD/NAD-binding_dom"/>
</dbReference>
<evidence type="ECO:0000256" key="2">
    <source>
        <dbReference type="ARBA" id="ARBA00007532"/>
    </source>
</evidence>
<keyword evidence="8 16" id="KW-0560">Oxidoreductase</keyword>
<keyword evidence="10" id="KW-1015">Disulfide bond</keyword>
<keyword evidence="11 16" id="KW-0676">Redox-active center</keyword>
<dbReference type="PROSITE" id="PS00189">
    <property type="entry name" value="LIPOYL"/>
    <property type="match status" value="1"/>
</dbReference>
<feature type="binding site" evidence="14">
    <location>
        <position position="395"/>
    </location>
    <ligand>
        <name>NAD(+)</name>
        <dbReference type="ChEBI" id="CHEBI:57540"/>
    </ligand>
</feature>
<feature type="domain" description="Lipoyl-binding" evidence="17">
    <location>
        <begin position="3"/>
        <end position="77"/>
    </location>
</feature>
<evidence type="ECO:0000256" key="11">
    <source>
        <dbReference type="ARBA" id="ARBA00023284"/>
    </source>
</evidence>
<comment type="miscellaneous">
    <text evidence="16">The active site is a redox-active disulfide bond.</text>
</comment>
<evidence type="ECO:0000256" key="15">
    <source>
        <dbReference type="PIRSR" id="PIRSR000350-4"/>
    </source>
</evidence>
<keyword evidence="6" id="KW-0450">Lipoyl</keyword>
<dbReference type="Pfam" id="PF07992">
    <property type="entry name" value="Pyr_redox_2"/>
    <property type="match status" value="1"/>
</dbReference>
<dbReference type="Pfam" id="PF00364">
    <property type="entry name" value="Biotin_lipoyl"/>
    <property type="match status" value="1"/>
</dbReference>
<accession>A0A1H4EUH6</accession>
<evidence type="ECO:0000256" key="3">
    <source>
        <dbReference type="ARBA" id="ARBA00012608"/>
    </source>
</evidence>
<dbReference type="Gene3D" id="3.50.50.60">
    <property type="entry name" value="FAD/NAD(P)-binding domain"/>
    <property type="match status" value="2"/>
</dbReference>
<dbReference type="NCBIfam" id="TIGR01350">
    <property type="entry name" value="lipoamide_DH"/>
    <property type="match status" value="1"/>
</dbReference>
<organism evidence="18 19">
    <name type="scientific">Acidovorax soli</name>
    <dbReference type="NCBI Taxonomy" id="592050"/>
    <lineage>
        <taxon>Bacteria</taxon>
        <taxon>Pseudomonadati</taxon>
        <taxon>Pseudomonadota</taxon>
        <taxon>Betaproteobacteria</taxon>
        <taxon>Burkholderiales</taxon>
        <taxon>Comamonadaceae</taxon>
        <taxon>Acidovorax</taxon>
    </lineage>
</organism>
<dbReference type="InterPro" id="IPR016156">
    <property type="entry name" value="FAD/NAD-linked_Rdtase_dimer_sf"/>
</dbReference>
<dbReference type="InterPro" id="IPR011053">
    <property type="entry name" value="Single_hybrid_motif"/>
</dbReference>
<dbReference type="InterPro" id="IPR004099">
    <property type="entry name" value="Pyr_nucl-diS_OxRdtase_dimer"/>
</dbReference>
<feature type="active site" description="Proton acceptor" evidence="13">
    <location>
        <position position="589"/>
    </location>
</feature>
<dbReference type="FunFam" id="2.40.50.100:FF:000009">
    <property type="entry name" value="Acetyltransferase component of pyruvate dehydrogenase complex"/>
    <property type="match status" value="1"/>
</dbReference>
<dbReference type="STRING" id="592050.SAMN05421875_14124"/>
<dbReference type="RefSeq" id="WP_087748113.1">
    <property type="nucleotide sequence ID" value="NZ_FNQJ01000041.1"/>
</dbReference>
<dbReference type="InterPro" id="IPR036188">
    <property type="entry name" value="FAD/NAD-bd_sf"/>
</dbReference>
<evidence type="ECO:0000256" key="12">
    <source>
        <dbReference type="ARBA" id="ARBA00049187"/>
    </source>
</evidence>
<dbReference type="InterPro" id="IPR050151">
    <property type="entry name" value="Class-I_Pyr_Nuc-Dis_Oxidored"/>
</dbReference>
<keyword evidence="9 14" id="KW-0520">NAD</keyword>